<sequence>MSNTEGLTTLDSFKGLKNNENNANSDNPVSNGTGDNNNGTNANNVDIIKKMTTIFDNIIAQRNQAMKRIKEVSQTINDSVGEIQTIIAQKDEAVANIQTLQEAKIVQEKQLAVLTESLQKNGDTNKSTIAAAEAKIVELESELTLANKNIDDTNIMLKESLANLTNQENSIKLEDKDERALSENIETLKKLLSNPPAEGGGHKKPKRKTKSKHNTKRKSKQNHKKTTKYRSSKY</sequence>
<feature type="coiled-coil region" evidence="1">
    <location>
        <begin position="129"/>
        <end position="156"/>
    </location>
</feature>
<accession>A0A6C0JAW4</accession>
<protein>
    <submittedName>
        <fullName evidence="3">Uncharacterized protein</fullName>
    </submittedName>
</protein>
<dbReference type="AlphaFoldDB" id="A0A6C0JAW4"/>
<proteinExistence type="predicted"/>
<organism evidence="3">
    <name type="scientific">viral metagenome</name>
    <dbReference type="NCBI Taxonomy" id="1070528"/>
    <lineage>
        <taxon>unclassified sequences</taxon>
        <taxon>metagenomes</taxon>
        <taxon>organismal metagenomes</taxon>
    </lineage>
</organism>
<evidence type="ECO:0000256" key="1">
    <source>
        <dbReference type="SAM" id="Coils"/>
    </source>
</evidence>
<feature type="compositionally biased region" description="Polar residues" evidence="2">
    <location>
        <begin position="18"/>
        <end position="30"/>
    </location>
</feature>
<feature type="region of interest" description="Disordered" evidence="2">
    <location>
        <begin position="1"/>
        <end position="41"/>
    </location>
</feature>
<evidence type="ECO:0000256" key="2">
    <source>
        <dbReference type="SAM" id="MobiDB-lite"/>
    </source>
</evidence>
<feature type="compositionally biased region" description="Polar residues" evidence="2">
    <location>
        <begin position="1"/>
        <end position="11"/>
    </location>
</feature>
<feature type="compositionally biased region" description="Basic residues" evidence="2">
    <location>
        <begin position="202"/>
        <end position="234"/>
    </location>
</feature>
<feature type="compositionally biased region" description="Low complexity" evidence="2">
    <location>
        <begin position="31"/>
        <end position="41"/>
    </location>
</feature>
<feature type="region of interest" description="Disordered" evidence="2">
    <location>
        <begin position="185"/>
        <end position="234"/>
    </location>
</feature>
<reference evidence="3" key="1">
    <citation type="journal article" date="2020" name="Nature">
        <title>Giant virus diversity and host interactions through global metagenomics.</title>
        <authorList>
            <person name="Schulz F."/>
            <person name="Roux S."/>
            <person name="Paez-Espino D."/>
            <person name="Jungbluth S."/>
            <person name="Walsh D.A."/>
            <person name="Denef V.J."/>
            <person name="McMahon K.D."/>
            <person name="Konstantinidis K.T."/>
            <person name="Eloe-Fadrosh E.A."/>
            <person name="Kyrpides N.C."/>
            <person name="Woyke T."/>
        </authorList>
    </citation>
    <scope>NUCLEOTIDE SEQUENCE</scope>
    <source>
        <strain evidence="3">GVMAG-M-3300025880-76</strain>
    </source>
</reference>
<evidence type="ECO:0000313" key="3">
    <source>
        <dbReference type="EMBL" id="QHU02799.1"/>
    </source>
</evidence>
<dbReference type="EMBL" id="MN740363">
    <property type="protein sequence ID" value="QHU02799.1"/>
    <property type="molecule type" value="Genomic_DNA"/>
</dbReference>
<name>A0A6C0JAW4_9ZZZZ</name>
<keyword evidence="1" id="KW-0175">Coiled coil</keyword>